<dbReference type="GO" id="GO:0005506">
    <property type="term" value="F:iron ion binding"/>
    <property type="evidence" value="ECO:0007669"/>
    <property type="project" value="InterPro"/>
</dbReference>
<dbReference type="Gene3D" id="1.10.630.10">
    <property type="entry name" value="Cytochrome P450"/>
    <property type="match status" value="1"/>
</dbReference>
<dbReference type="SUPFAM" id="SSF48264">
    <property type="entry name" value="Cytochrome P450"/>
    <property type="match status" value="1"/>
</dbReference>
<evidence type="ECO:0000256" key="7">
    <source>
        <dbReference type="RuleBase" id="RU000461"/>
    </source>
</evidence>
<dbReference type="CDD" id="cd20625">
    <property type="entry name" value="CYP164-like"/>
    <property type="match status" value="1"/>
</dbReference>
<proteinExistence type="inferred from homology"/>
<keyword evidence="2 7" id="KW-0349">Heme</keyword>
<evidence type="ECO:0008006" key="10">
    <source>
        <dbReference type="Google" id="ProtNLM"/>
    </source>
</evidence>
<name>A0A150SU53_SORCE</name>
<evidence type="ECO:0000256" key="5">
    <source>
        <dbReference type="ARBA" id="ARBA00023004"/>
    </source>
</evidence>
<evidence type="ECO:0000313" key="9">
    <source>
        <dbReference type="Proteomes" id="UP000075515"/>
    </source>
</evidence>
<dbReference type="AlphaFoldDB" id="A0A150SU53"/>
<protein>
    <recommendedName>
        <fullName evidence="10">Cytochrome P450</fullName>
    </recommendedName>
</protein>
<organism evidence="8 9">
    <name type="scientific">Sorangium cellulosum</name>
    <name type="common">Polyangium cellulosum</name>
    <dbReference type="NCBI Taxonomy" id="56"/>
    <lineage>
        <taxon>Bacteria</taxon>
        <taxon>Pseudomonadati</taxon>
        <taxon>Myxococcota</taxon>
        <taxon>Polyangia</taxon>
        <taxon>Polyangiales</taxon>
        <taxon>Polyangiaceae</taxon>
        <taxon>Sorangium</taxon>
    </lineage>
</organism>
<evidence type="ECO:0000256" key="4">
    <source>
        <dbReference type="ARBA" id="ARBA00023002"/>
    </source>
</evidence>
<gene>
    <name evidence="8" type="ORF">BE18_22535</name>
</gene>
<keyword evidence="4 7" id="KW-0560">Oxidoreductase</keyword>
<dbReference type="PANTHER" id="PTHR46696:SF1">
    <property type="entry name" value="CYTOCHROME P450 YJIB-RELATED"/>
    <property type="match status" value="1"/>
</dbReference>
<dbReference type="InterPro" id="IPR002397">
    <property type="entry name" value="Cyt_P450_B"/>
</dbReference>
<dbReference type="Pfam" id="PF00067">
    <property type="entry name" value="p450"/>
    <property type="match status" value="1"/>
</dbReference>
<dbReference type="PRINTS" id="PR00359">
    <property type="entry name" value="BP450"/>
</dbReference>
<keyword evidence="3 7" id="KW-0479">Metal-binding</keyword>
<keyword evidence="6 7" id="KW-0503">Monooxygenase</keyword>
<accession>A0A150SU53</accession>
<keyword evidence="5 7" id="KW-0408">Iron</keyword>
<dbReference type="PANTHER" id="PTHR46696">
    <property type="entry name" value="P450, PUTATIVE (EUROFUNG)-RELATED"/>
    <property type="match status" value="1"/>
</dbReference>
<comment type="similarity">
    <text evidence="1 7">Belongs to the cytochrome P450 family.</text>
</comment>
<dbReference type="InterPro" id="IPR017972">
    <property type="entry name" value="Cyt_P450_CS"/>
</dbReference>
<dbReference type="FunFam" id="1.10.630.10:FF:000018">
    <property type="entry name" value="Cytochrome P450 monooxygenase"/>
    <property type="match status" value="1"/>
</dbReference>
<evidence type="ECO:0000256" key="2">
    <source>
        <dbReference type="ARBA" id="ARBA00022617"/>
    </source>
</evidence>
<comment type="caution">
    <text evidence="8">The sequence shown here is derived from an EMBL/GenBank/DDBJ whole genome shotgun (WGS) entry which is preliminary data.</text>
</comment>
<dbReference type="GO" id="GO:0020037">
    <property type="term" value="F:heme binding"/>
    <property type="evidence" value="ECO:0007669"/>
    <property type="project" value="InterPro"/>
</dbReference>
<dbReference type="Proteomes" id="UP000075515">
    <property type="component" value="Unassembled WGS sequence"/>
</dbReference>
<dbReference type="EMBL" id="JEMC01001592">
    <property type="protein sequence ID" value="KYF95939.1"/>
    <property type="molecule type" value="Genomic_DNA"/>
</dbReference>
<reference evidence="8 9" key="1">
    <citation type="submission" date="2014-02" db="EMBL/GenBank/DDBJ databases">
        <title>The small core and large imbalanced accessory genome model reveals a collaborative survival strategy of Sorangium cellulosum strains in nature.</title>
        <authorList>
            <person name="Han K."/>
            <person name="Peng R."/>
            <person name="Blom J."/>
            <person name="Li Y.-Z."/>
        </authorList>
    </citation>
    <scope>NUCLEOTIDE SEQUENCE [LARGE SCALE GENOMIC DNA]</scope>
    <source>
        <strain evidence="8 9">So0149</strain>
    </source>
</reference>
<evidence type="ECO:0000256" key="6">
    <source>
        <dbReference type="ARBA" id="ARBA00023033"/>
    </source>
</evidence>
<sequence length="409" mass="46276">MRHTLNLLAPEVIENPHPRYAELREGAPVCQVEPNGFWAVSRYDDVVYVLKHPELFSSRTSEVRRSLLDERLLREPLLVGDTSLLRSDPPDHTQMRKLISGAFTPRAIARIEARVRDIATEHIDRILAQDTFDMMEDLAVPLPVTVIAEMLGVDPSLRADFKRWSDDTINVPAGSQPLSDEEVERILRSRREMRAYFHEMIADRKRRPREDLISDIVRGEVEHGVLTEDDVLGMVVLLLVAGNETTTNLIGNGTLTLLEHPDALRRLREEPALIPGFIEEVLRYEGPVLLLTRRATQDVTLSGVTIPEGATVLPLVAAANRDPAQFPDPDRFDITREQRGHVAFGFGIHFCVGAPLSRVEGRIAFEEILRRLPPFSREPGPPSWNRSFGLRGLRRLPLRFDRANTEKTS</sequence>
<dbReference type="PROSITE" id="PS00086">
    <property type="entry name" value="CYTOCHROME_P450"/>
    <property type="match status" value="1"/>
</dbReference>
<evidence type="ECO:0000256" key="3">
    <source>
        <dbReference type="ARBA" id="ARBA00022723"/>
    </source>
</evidence>
<dbReference type="GO" id="GO:0016705">
    <property type="term" value="F:oxidoreductase activity, acting on paired donors, with incorporation or reduction of molecular oxygen"/>
    <property type="evidence" value="ECO:0007669"/>
    <property type="project" value="InterPro"/>
</dbReference>
<evidence type="ECO:0000313" key="8">
    <source>
        <dbReference type="EMBL" id="KYF95939.1"/>
    </source>
</evidence>
<dbReference type="InterPro" id="IPR036396">
    <property type="entry name" value="Cyt_P450_sf"/>
</dbReference>
<dbReference type="GO" id="GO:0004497">
    <property type="term" value="F:monooxygenase activity"/>
    <property type="evidence" value="ECO:0007669"/>
    <property type="project" value="UniProtKB-KW"/>
</dbReference>
<dbReference type="InterPro" id="IPR001128">
    <property type="entry name" value="Cyt_P450"/>
</dbReference>
<evidence type="ECO:0000256" key="1">
    <source>
        <dbReference type="ARBA" id="ARBA00010617"/>
    </source>
</evidence>